<evidence type="ECO:0000313" key="3">
    <source>
        <dbReference type="EMBL" id="OGF20869.1"/>
    </source>
</evidence>
<dbReference type="InterPro" id="IPR043725">
    <property type="entry name" value="DUF5667"/>
</dbReference>
<evidence type="ECO:0000259" key="2">
    <source>
        <dbReference type="Pfam" id="PF18915"/>
    </source>
</evidence>
<dbReference type="AlphaFoldDB" id="A0A1F5S2H3"/>
<feature type="domain" description="DUF5667" evidence="2">
    <location>
        <begin position="94"/>
        <end position="196"/>
    </location>
</feature>
<gene>
    <name evidence="3" type="ORF">A2257_00075</name>
</gene>
<dbReference type="Pfam" id="PF18915">
    <property type="entry name" value="DUF5667"/>
    <property type="match status" value="1"/>
</dbReference>
<evidence type="ECO:0000256" key="1">
    <source>
        <dbReference type="SAM" id="Coils"/>
    </source>
</evidence>
<comment type="caution">
    <text evidence="3">The sequence shown here is derived from an EMBL/GenBank/DDBJ whole genome shotgun (WGS) entry which is preliminary data.</text>
</comment>
<keyword evidence="1" id="KW-0175">Coiled coil</keyword>
<accession>A0A1F5S2H3</accession>
<reference evidence="3 4" key="1">
    <citation type="journal article" date="2016" name="Nat. Commun.">
        <title>Thousands of microbial genomes shed light on interconnected biogeochemical processes in an aquifer system.</title>
        <authorList>
            <person name="Anantharaman K."/>
            <person name="Brown C.T."/>
            <person name="Hug L.A."/>
            <person name="Sharon I."/>
            <person name="Castelle C.J."/>
            <person name="Probst A.J."/>
            <person name="Thomas B.C."/>
            <person name="Singh A."/>
            <person name="Wilkins M.J."/>
            <person name="Karaoz U."/>
            <person name="Brodie E.L."/>
            <person name="Williams K.H."/>
            <person name="Hubbard S.S."/>
            <person name="Banfield J.F."/>
        </authorList>
    </citation>
    <scope>NUCLEOTIDE SEQUENCE [LARGE SCALE GENOMIC DNA]</scope>
</reference>
<name>A0A1F5S2H3_9BACT</name>
<sequence>MTGDIIKKLKNLREIKPSAEWKTASRDFLLTKIKEEKYSKELFPIQKKSWMMGASELFFSKEFFSLTLKPAVSFASIVALVLGSGFSVSASQMALPGDTLYSLKIASERVQVALAFKEESRAKIHVELAGKRLNEVKRIKENTDPDKNQKINIAIDKFQEEIRTVKTQLDNLGEKQGGLEVAKIVDSKTHEYREALVGTVNGGETEVSEEVAQKISDGLALADETGDQALTVIVEKQNNSDSKNDLAERIEKKVQAVEEKALQVEESLTSLSTENREDIKILSKEAIKNIDGAKVVLSEAREMLKKEGANINEALNKIMESKGLIRLAEEIALETRASREEIIAVEPVEVAPIAEETETPLSIPSQAVAPVAVRKISQPVVKEEPKEVDESELRVGIDLKQAL</sequence>
<feature type="coiled-coil region" evidence="1">
    <location>
        <begin position="240"/>
        <end position="317"/>
    </location>
</feature>
<proteinExistence type="predicted"/>
<feature type="coiled-coil region" evidence="1">
    <location>
        <begin position="148"/>
        <end position="175"/>
    </location>
</feature>
<dbReference type="Proteomes" id="UP000177407">
    <property type="component" value="Unassembled WGS sequence"/>
</dbReference>
<protein>
    <recommendedName>
        <fullName evidence="2">DUF5667 domain-containing protein</fullName>
    </recommendedName>
</protein>
<organism evidence="3 4">
    <name type="scientific">Candidatus Falkowbacteria bacterium RIFOXYA2_FULL_38_12</name>
    <dbReference type="NCBI Taxonomy" id="1797993"/>
    <lineage>
        <taxon>Bacteria</taxon>
        <taxon>Candidatus Falkowiibacteriota</taxon>
    </lineage>
</organism>
<evidence type="ECO:0000313" key="4">
    <source>
        <dbReference type="Proteomes" id="UP000177407"/>
    </source>
</evidence>
<dbReference type="EMBL" id="MFGA01000019">
    <property type="protein sequence ID" value="OGF20869.1"/>
    <property type="molecule type" value="Genomic_DNA"/>
</dbReference>